<evidence type="ECO:0000256" key="3">
    <source>
        <dbReference type="ARBA" id="ARBA00023157"/>
    </source>
</evidence>
<feature type="domain" description="EGF-like" evidence="5">
    <location>
        <begin position="77"/>
        <end position="111"/>
    </location>
</feature>
<dbReference type="SMART" id="SM00181">
    <property type="entry name" value="EGF"/>
    <property type="match status" value="7"/>
</dbReference>
<evidence type="ECO:0000256" key="1">
    <source>
        <dbReference type="ARBA" id="ARBA00022729"/>
    </source>
</evidence>
<dbReference type="Proteomes" id="UP000692954">
    <property type="component" value="Unassembled WGS sequence"/>
</dbReference>
<keyword evidence="4" id="KW-0472">Membrane</keyword>
<dbReference type="PANTHER" id="PTHR38934:SF6">
    <property type="entry name" value="CHROMOSOME UNDETERMINED SCAFFOLD_176, WHOLE GENOME SHOTGUN SEQUENCE"/>
    <property type="match status" value="1"/>
</dbReference>
<dbReference type="NCBIfam" id="TIGR02232">
    <property type="entry name" value="myxo_disulf_rpt"/>
    <property type="match status" value="3"/>
</dbReference>
<proteinExistence type="predicted"/>
<dbReference type="InterPro" id="IPR000742">
    <property type="entry name" value="EGF"/>
</dbReference>
<feature type="domain" description="EGF-like" evidence="5">
    <location>
        <begin position="9"/>
        <end position="50"/>
    </location>
</feature>
<keyword evidence="7" id="KW-1185">Reference proteome</keyword>
<keyword evidence="1" id="KW-0732">Signal</keyword>
<evidence type="ECO:0000256" key="2">
    <source>
        <dbReference type="ARBA" id="ARBA00022737"/>
    </source>
</evidence>
<dbReference type="OrthoDB" id="5951731at2759"/>
<organism evidence="6 7">
    <name type="scientific">Paramecium sonneborni</name>
    <dbReference type="NCBI Taxonomy" id="65129"/>
    <lineage>
        <taxon>Eukaryota</taxon>
        <taxon>Sar</taxon>
        <taxon>Alveolata</taxon>
        <taxon>Ciliophora</taxon>
        <taxon>Intramacronucleata</taxon>
        <taxon>Oligohymenophorea</taxon>
        <taxon>Peniculida</taxon>
        <taxon>Parameciidae</taxon>
        <taxon>Paramecium</taxon>
    </lineage>
</organism>
<evidence type="ECO:0000259" key="5">
    <source>
        <dbReference type="SMART" id="SM00181"/>
    </source>
</evidence>
<dbReference type="SMART" id="SM00261">
    <property type="entry name" value="FU"/>
    <property type="match status" value="6"/>
</dbReference>
<keyword evidence="2" id="KW-0677">Repeat</keyword>
<evidence type="ECO:0000256" key="4">
    <source>
        <dbReference type="SAM" id="Phobius"/>
    </source>
</evidence>
<evidence type="ECO:0000313" key="7">
    <source>
        <dbReference type="Proteomes" id="UP000692954"/>
    </source>
</evidence>
<feature type="transmembrane region" description="Helical" evidence="4">
    <location>
        <begin position="925"/>
        <end position="945"/>
    </location>
</feature>
<dbReference type="Pfam" id="PF13948">
    <property type="entry name" value="DUF4215"/>
    <property type="match status" value="6"/>
</dbReference>
<comment type="caution">
    <text evidence="6">The sequence shown here is derived from an EMBL/GenBank/DDBJ whole genome shotgun (WGS) entry which is preliminary data.</text>
</comment>
<feature type="domain" description="EGF-like" evidence="5">
    <location>
        <begin position="247"/>
        <end position="275"/>
    </location>
</feature>
<evidence type="ECO:0000313" key="6">
    <source>
        <dbReference type="EMBL" id="CAD8095146.1"/>
    </source>
</evidence>
<feature type="domain" description="EGF-like" evidence="5">
    <location>
        <begin position="309"/>
        <end position="337"/>
    </location>
</feature>
<reference evidence="6" key="1">
    <citation type="submission" date="2021-01" db="EMBL/GenBank/DDBJ databases">
        <authorList>
            <consortium name="Genoscope - CEA"/>
            <person name="William W."/>
        </authorList>
    </citation>
    <scope>NUCLEOTIDE SEQUENCE</scope>
</reference>
<feature type="domain" description="EGF-like" evidence="5">
    <location>
        <begin position="181"/>
        <end position="219"/>
    </location>
</feature>
<dbReference type="PANTHER" id="PTHR38934">
    <property type="entry name" value="HYPHALLY REGULATED CELL WALL PROTEIN 1"/>
    <property type="match status" value="1"/>
</dbReference>
<sequence>MICNQSCLTCDSNNSNKCLTCDSAINRKLEGSQCVCDIGYEENLNNLECLPICGDGIVVESEYCDDFNNDPYDGCNQCQLGCQDSCQDCINGFCNQCKENYILEVSLNQCIINCIDYLCSNDSCIDHCVQCEFGNCIKCDELNGWYLNGIKCESKCGDGIVVKEFEECDDQNLNPFDFCNQCQQSCQEYCLFCLKGQCNQCISGFKLISKIIYSQMQCIPICNYNNIIQIGECFDNETNMIIQLKLNCNINCLICTFDVCSQCEVGYKMIDNQCEEISCDALTNQEQEYYNSYQYIQQINQKCYYYNLKCDIGCLSCQEGHCYFCDIGFKLENFQCKEICGDSIIIGTEQCDDNNNIQFDGCYNCLYQCQQECINCQFGKCLECQNGYELIEFVCYEQCGNANKTSNELCDDGNIEPFDGCFNCQYSCDEQCEICNQGFCLKCINQGWELHLVNNQCVTICGDQIIVGSEQCDDGNILNYDGCYECQYECQKECINCIEGICYQCISDLILNNNQCEYDSSQYFPEIEDNICGDGILNLQIEECDDGNNSIRDGCYQCFLEQGFLCYYDEILQFQGCARCQDLNCFSCEIQNQSQICLQCATGYFTDQFYECSLCDQTCLECSQNYKNCTVFNYSYSNQLNQTNCNHGISYDFNNYYECISKCGDGHLDIHEECDDNNLKNLDGCNEFCQLEKGYLYNIHNHSLLKEPDIQVEKKQSNNNLFSLLIYQEQELLNLTSLIITIQDFSILDFNYTFIENKDKLDIQFTFLKTIEPFNLIHLSISYLKQFKKRELEETLIKEIIIVPQRQVLVSEEQKNQGEMMASTYQTIFSAQIYLAPLAIIFGGFQLFLAILDIMSWMNNFYFLNVNYPENVRIIFQQAEWGNIINFPTLQLFNKPNDDYYFFAPLKFQEKEIDPLLFNNIQTPLIFASQVLITFIFSVIFIKLVEFIFKKNKKTTPQFVIFSLGEEKKNIEIQNAQKQHTQQEIQIPKFLQSFTRKCYFLKNNFIANLIKSFQLSHLDITLAVMLQITNQQTANNSIVKMNIIAAYGFLILILYIIFISYNISLAHQVKLENQLFCCRYGCFYEDMKTEQSMAMAYSFINLIRKTVFIISTVTLYFQPIFQTQLCFFSCLLNILLLLQINPYKSKKQYILNFVPDFCVLIIVGCTIIFAFQDRYRILKDETIYQIGWIVGINIYLSISLQLIFLLQEVLSSFWEKLKSLIEYLKGKCINNQ</sequence>
<feature type="domain" description="EGF-like" evidence="5">
    <location>
        <begin position="485"/>
        <end position="517"/>
    </location>
</feature>
<keyword evidence="3" id="KW-1015">Disulfide bond</keyword>
<protein>
    <recommendedName>
        <fullName evidence="5">EGF-like domain-containing protein</fullName>
    </recommendedName>
</protein>
<keyword evidence="4" id="KW-1133">Transmembrane helix</keyword>
<dbReference type="InterPro" id="IPR006212">
    <property type="entry name" value="Furin_repeat"/>
</dbReference>
<name>A0A8S1NYL9_9CILI</name>
<feature type="transmembrane region" description="Helical" evidence="4">
    <location>
        <begin position="833"/>
        <end position="858"/>
    </location>
</feature>
<feature type="transmembrane region" description="Helical" evidence="4">
    <location>
        <begin position="1044"/>
        <end position="1063"/>
    </location>
</feature>
<keyword evidence="4" id="KW-0812">Transmembrane</keyword>
<feature type="transmembrane region" description="Helical" evidence="4">
    <location>
        <begin position="1183"/>
        <end position="1206"/>
    </location>
</feature>
<gene>
    <name evidence="6" type="ORF">PSON_ATCC_30995.1.T0640026</name>
</gene>
<dbReference type="InterPro" id="IPR011936">
    <property type="entry name" value="Myxo_disulph_rpt"/>
</dbReference>
<dbReference type="AlphaFoldDB" id="A0A8S1NYL9"/>
<feature type="transmembrane region" description="Helical" evidence="4">
    <location>
        <begin position="1120"/>
        <end position="1138"/>
    </location>
</feature>
<accession>A0A8S1NYL9</accession>
<feature type="transmembrane region" description="Helical" evidence="4">
    <location>
        <begin position="1150"/>
        <end position="1171"/>
    </location>
</feature>
<feature type="domain" description="EGF-like" evidence="5">
    <location>
        <begin position="364"/>
        <end position="396"/>
    </location>
</feature>
<dbReference type="EMBL" id="CAJJDN010000064">
    <property type="protein sequence ID" value="CAD8095146.1"/>
    <property type="molecule type" value="Genomic_DNA"/>
</dbReference>